<protein>
    <submittedName>
        <fullName evidence="4">FMN-binding protein MioC</fullName>
    </submittedName>
</protein>
<proteinExistence type="predicted"/>
<evidence type="ECO:0000256" key="1">
    <source>
        <dbReference type="ARBA" id="ARBA00022630"/>
    </source>
</evidence>
<dbReference type="InterPro" id="IPR001094">
    <property type="entry name" value="Flavdoxin-like"/>
</dbReference>
<dbReference type="Proteomes" id="UP000955338">
    <property type="component" value="Chromosome"/>
</dbReference>
<dbReference type="InterPro" id="IPR008254">
    <property type="entry name" value="Flavodoxin/NO_synth"/>
</dbReference>
<sequence length="149" mass="16794">MNTAINIISGSTLGTAEYVAEHLETLFQQQNIKTHLFHGPIDFNPLLQQKIWLFVTSTYGAGDLPENLHTIFQQLAEKKPDLTTIQYAIIGLGNSDYDTFCGAVDLIHQQMQSLGAKQICNNLKINILEHLDPEQVSENWLPTFLQQLN</sequence>
<dbReference type="PANTHER" id="PTHR19384">
    <property type="entry name" value="NITRIC OXIDE SYNTHASE-RELATED"/>
    <property type="match status" value="1"/>
</dbReference>
<accession>A0A8E3S916</accession>
<dbReference type="PRINTS" id="PR00369">
    <property type="entry name" value="FLAVODOXIN"/>
</dbReference>
<evidence type="ECO:0000313" key="4">
    <source>
        <dbReference type="EMBL" id="QDJ15348.1"/>
    </source>
</evidence>
<name>A0A8E3S916_9PAST</name>
<dbReference type="Gene3D" id="3.40.50.360">
    <property type="match status" value="1"/>
</dbReference>
<keyword evidence="2" id="KW-0288">FMN</keyword>
<dbReference type="PROSITE" id="PS50902">
    <property type="entry name" value="FLAVODOXIN_LIKE"/>
    <property type="match status" value="1"/>
</dbReference>
<dbReference type="SUPFAM" id="SSF52218">
    <property type="entry name" value="Flavoproteins"/>
    <property type="match status" value="1"/>
</dbReference>
<dbReference type="PANTHER" id="PTHR19384:SF17">
    <property type="entry name" value="NADPH--CYTOCHROME P450 REDUCTASE"/>
    <property type="match status" value="1"/>
</dbReference>
<dbReference type="GO" id="GO:0050660">
    <property type="term" value="F:flavin adenine dinucleotide binding"/>
    <property type="evidence" value="ECO:0007669"/>
    <property type="project" value="TreeGrafter"/>
</dbReference>
<dbReference type="AlphaFoldDB" id="A0A8E3S916"/>
<reference evidence="4" key="1">
    <citation type="submission" date="2017-06" db="EMBL/GenBank/DDBJ databases">
        <title>Genome sequencing of pathogenic and non-pathogenic strains within Bisgaard taxon 40.</title>
        <authorList>
            <person name="Ladner J.T."/>
            <person name="Lovett S.P."/>
            <person name="Koroleva G."/>
            <person name="Lorch J.M."/>
        </authorList>
    </citation>
    <scope>NUCLEOTIDE SEQUENCE</scope>
    <source>
        <strain evidence="4">27576-1-I1</strain>
    </source>
</reference>
<evidence type="ECO:0000313" key="5">
    <source>
        <dbReference type="Proteomes" id="UP000955338"/>
    </source>
</evidence>
<dbReference type="GO" id="GO:0016491">
    <property type="term" value="F:oxidoreductase activity"/>
    <property type="evidence" value="ECO:0007669"/>
    <property type="project" value="TreeGrafter"/>
</dbReference>
<organism evidence="4 5">
    <name type="scientific">Mergibacter septicus</name>
    <dbReference type="NCBI Taxonomy" id="221402"/>
    <lineage>
        <taxon>Bacteria</taxon>
        <taxon>Pseudomonadati</taxon>
        <taxon>Pseudomonadota</taxon>
        <taxon>Gammaproteobacteria</taxon>
        <taxon>Pasteurellales</taxon>
        <taxon>Pasteurellaceae</taxon>
        <taxon>Mergibacter</taxon>
    </lineage>
</organism>
<evidence type="ECO:0000256" key="3">
    <source>
        <dbReference type="ARBA" id="ARBA00022982"/>
    </source>
</evidence>
<evidence type="ECO:0000256" key="2">
    <source>
        <dbReference type="ARBA" id="ARBA00022643"/>
    </source>
</evidence>
<dbReference type="RefSeq" id="WP_261920143.1">
    <property type="nucleotide sequence ID" value="NZ_CP022011.1"/>
</dbReference>
<keyword evidence="1" id="KW-0285">Flavoprotein</keyword>
<keyword evidence="5" id="KW-1185">Reference proteome</keyword>
<dbReference type="GO" id="GO:0005829">
    <property type="term" value="C:cytosol"/>
    <property type="evidence" value="ECO:0007669"/>
    <property type="project" value="TreeGrafter"/>
</dbReference>
<dbReference type="Pfam" id="PF00258">
    <property type="entry name" value="Flavodoxin_1"/>
    <property type="match status" value="1"/>
</dbReference>
<keyword evidence="3" id="KW-0249">Electron transport</keyword>
<keyword evidence="3" id="KW-0813">Transport</keyword>
<gene>
    <name evidence="4" type="ORF">CEP48_07900</name>
</gene>
<dbReference type="GO" id="GO:0010181">
    <property type="term" value="F:FMN binding"/>
    <property type="evidence" value="ECO:0007669"/>
    <property type="project" value="InterPro"/>
</dbReference>
<dbReference type="EMBL" id="CP022011">
    <property type="protein sequence ID" value="QDJ15348.1"/>
    <property type="molecule type" value="Genomic_DNA"/>
</dbReference>
<dbReference type="NCBIfam" id="NF006531">
    <property type="entry name" value="PRK09004.1"/>
    <property type="match status" value="1"/>
</dbReference>
<dbReference type="InterPro" id="IPR029039">
    <property type="entry name" value="Flavoprotein-like_sf"/>
</dbReference>